<reference evidence="2" key="1">
    <citation type="journal article" date="2023" name="Insect Mol. Biol.">
        <title>Genome sequencing provides insights into the evolution of gene families encoding plant cell wall-degrading enzymes in longhorned beetles.</title>
        <authorList>
            <person name="Shin N.R."/>
            <person name="Okamura Y."/>
            <person name="Kirsch R."/>
            <person name="Pauchet Y."/>
        </authorList>
    </citation>
    <scope>NUCLEOTIDE SEQUENCE</scope>
    <source>
        <strain evidence="2">RBIC_L_NR</strain>
    </source>
</reference>
<dbReference type="AlphaFoldDB" id="A0AAV8ZRX4"/>
<accession>A0AAV8ZRX4</accession>
<sequence>MMVSFSFFKILRFDAADTRNERQKYDKLAPIRAVFDDFVSNCQSAYSPFHYVTIDEKLEAFRGRCGFRQYIPNTPAKYGIKNFALADSKIFYMSNLEVYVGWQPDGSFAVSNSAKDVVKRLCQPIKGSGRNLTVDNGFTSVELLKNLQQYFKISWVLYGKTKKRVASRSRFSLRSSCFIKHVCFHK</sequence>
<dbReference type="Proteomes" id="UP001162156">
    <property type="component" value="Unassembled WGS sequence"/>
</dbReference>
<evidence type="ECO:0000313" key="2">
    <source>
        <dbReference type="EMBL" id="KAJ8968536.1"/>
    </source>
</evidence>
<feature type="domain" description="PiggyBac transposable element-derived protein" evidence="1">
    <location>
        <begin position="8"/>
        <end position="149"/>
    </location>
</feature>
<evidence type="ECO:0000259" key="1">
    <source>
        <dbReference type="Pfam" id="PF13843"/>
    </source>
</evidence>
<dbReference type="PANTHER" id="PTHR46599">
    <property type="entry name" value="PIGGYBAC TRANSPOSABLE ELEMENT-DERIVED PROTEIN 4"/>
    <property type="match status" value="1"/>
</dbReference>
<gene>
    <name evidence="2" type="ORF">NQ314_002264</name>
</gene>
<proteinExistence type="predicted"/>
<dbReference type="EMBL" id="JANEYF010000678">
    <property type="protein sequence ID" value="KAJ8968536.1"/>
    <property type="molecule type" value="Genomic_DNA"/>
</dbReference>
<dbReference type="Pfam" id="PF13843">
    <property type="entry name" value="DDE_Tnp_1_7"/>
    <property type="match status" value="1"/>
</dbReference>
<keyword evidence="3" id="KW-1185">Reference proteome</keyword>
<dbReference type="InterPro" id="IPR029526">
    <property type="entry name" value="PGBD"/>
</dbReference>
<dbReference type="PANTHER" id="PTHR46599:SF6">
    <property type="entry name" value="DUAL SPECIFICITY PHOSPHATASE 26"/>
    <property type="match status" value="1"/>
</dbReference>
<organism evidence="2 3">
    <name type="scientific">Rhamnusium bicolor</name>
    <dbReference type="NCBI Taxonomy" id="1586634"/>
    <lineage>
        <taxon>Eukaryota</taxon>
        <taxon>Metazoa</taxon>
        <taxon>Ecdysozoa</taxon>
        <taxon>Arthropoda</taxon>
        <taxon>Hexapoda</taxon>
        <taxon>Insecta</taxon>
        <taxon>Pterygota</taxon>
        <taxon>Neoptera</taxon>
        <taxon>Endopterygota</taxon>
        <taxon>Coleoptera</taxon>
        <taxon>Polyphaga</taxon>
        <taxon>Cucujiformia</taxon>
        <taxon>Chrysomeloidea</taxon>
        <taxon>Cerambycidae</taxon>
        <taxon>Lepturinae</taxon>
        <taxon>Rhagiini</taxon>
        <taxon>Rhamnusium</taxon>
    </lineage>
</organism>
<comment type="caution">
    <text evidence="2">The sequence shown here is derived from an EMBL/GenBank/DDBJ whole genome shotgun (WGS) entry which is preliminary data.</text>
</comment>
<name>A0AAV8ZRX4_9CUCU</name>
<evidence type="ECO:0000313" key="3">
    <source>
        <dbReference type="Proteomes" id="UP001162156"/>
    </source>
</evidence>
<protein>
    <recommendedName>
        <fullName evidence="1">PiggyBac transposable element-derived protein domain-containing protein</fullName>
    </recommendedName>
</protein>